<gene>
    <name evidence="1" type="ORF">CBR_g50610</name>
</gene>
<dbReference type="EMBL" id="BFEA01000806">
    <property type="protein sequence ID" value="GBG90362.1"/>
    <property type="molecule type" value="Genomic_DNA"/>
</dbReference>
<comment type="caution">
    <text evidence="1">The sequence shown here is derived from an EMBL/GenBank/DDBJ whole genome shotgun (WGS) entry which is preliminary data.</text>
</comment>
<reference evidence="1 2" key="1">
    <citation type="journal article" date="2018" name="Cell">
        <title>The Chara Genome: Secondary Complexity and Implications for Plant Terrestrialization.</title>
        <authorList>
            <person name="Nishiyama T."/>
            <person name="Sakayama H."/>
            <person name="Vries J.D."/>
            <person name="Buschmann H."/>
            <person name="Saint-Marcoux D."/>
            <person name="Ullrich K.K."/>
            <person name="Haas F.B."/>
            <person name="Vanderstraeten L."/>
            <person name="Becker D."/>
            <person name="Lang D."/>
            <person name="Vosolsobe S."/>
            <person name="Rombauts S."/>
            <person name="Wilhelmsson P.K.I."/>
            <person name="Janitza P."/>
            <person name="Kern R."/>
            <person name="Heyl A."/>
            <person name="Rumpler F."/>
            <person name="Villalobos L.I.A.C."/>
            <person name="Clay J.M."/>
            <person name="Skokan R."/>
            <person name="Toyoda A."/>
            <person name="Suzuki Y."/>
            <person name="Kagoshima H."/>
            <person name="Schijlen E."/>
            <person name="Tajeshwar N."/>
            <person name="Catarino B."/>
            <person name="Hetherington A.J."/>
            <person name="Saltykova A."/>
            <person name="Bonnot C."/>
            <person name="Breuninger H."/>
            <person name="Symeonidi A."/>
            <person name="Radhakrishnan G.V."/>
            <person name="Van Nieuwerburgh F."/>
            <person name="Deforce D."/>
            <person name="Chang C."/>
            <person name="Karol K.G."/>
            <person name="Hedrich R."/>
            <person name="Ulvskov P."/>
            <person name="Glockner G."/>
            <person name="Delwiche C.F."/>
            <person name="Petrasek J."/>
            <person name="Van de Peer Y."/>
            <person name="Friml J."/>
            <person name="Beilby M."/>
            <person name="Dolan L."/>
            <person name="Kohara Y."/>
            <person name="Sugano S."/>
            <person name="Fujiyama A."/>
            <person name="Delaux P.-M."/>
            <person name="Quint M."/>
            <person name="TheiBen G."/>
            <person name="Hagemann M."/>
            <person name="Harholt J."/>
            <person name="Dunand C."/>
            <person name="Zachgo S."/>
            <person name="Langdale J."/>
            <person name="Maumus F."/>
            <person name="Straeten D.V.D."/>
            <person name="Gould S.B."/>
            <person name="Rensing S.A."/>
        </authorList>
    </citation>
    <scope>NUCLEOTIDE SEQUENCE [LARGE SCALE GENOMIC DNA]</scope>
    <source>
        <strain evidence="1 2">S276</strain>
    </source>
</reference>
<name>A0A388M7D1_CHABU</name>
<keyword evidence="2" id="KW-1185">Reference proteome</keyword>
<dbReference type="Gramene" id="GBG90362">
    <property type="protein sequence ID" value="GBG90362"/>
    <property type="gene ID" value="CBR_g50610"/>
</dbReference>
<dbReference type="Proteomes" id="UP000265515">
    <property type="component" value="Unassembled WGS sequence"/>
</dbReference>
<organism evidence="1 2">
    <name type="scientific">Chara braunii</name>
    <name type="common">Braun's stonewort</name>
    <dbReference type="NCBI Taxonomy" id="69332"/>
    <lineage>
        <taxon>Eukaryota</taxon>
        <taxon>Viridiplantae</taxon>
        <taxon>Streptophyta</taxon>
        <taxon>Charophyceae</taxon>
        <taxon>Charales</taxon>
        <taxon>Characeae</taxon>
        <taxon>Chara</taxon>
    </lineage>
</organism>
<evidence type="ECO:0000313" key="1">
    <source>
        <dbReference type="EMBL" id="GBG90362.1"/>
    </source>
</evidence>
<dbReference type="AlphaFoldDB" id="A0A388M7D1"/>
<evidence type="ECO:0000313" key="2">
    <source>
        <dbReference type="Proteomes" id="UP000265515"/>
    </source>
</evidence>
<sequence length="301" mass="34611">MWFKLSERKRNKIYEFLFLETRPRRDVDAEHMRRKEHMLVLLDNYHDALRNNAKNFLDQLQCLYFVESEHVLKLKSYVALISTNDEAETGIVFNRATPEEYHDTEDIDIDHHPAPVFHAPGSSSAGPSTSLTTQASRVLTFTPGKTPSKLAARLTPRPATPPLLHSGSYVPLYHPSHKDDTVHFKRLNHTRSSEADWGHDMIWHQGTIQSAIQKGEWVMTLINDQGLWEPYPRQSKAEYLEHVRSSVVDTVRSVNPDLQPADPAIDSTAELLFQELQNKLWLELSDKFNDFDTSPSKGWVD</sequence>
<accession>A0A388M7D1</accession>
<protein>
    <submittedName>
        <fullName evidence="1">Uncharacterized protein</fullName>
    </submittedName>
</protein>
<proteinExistence type="predicted"/>